<evidence type="ECO:0000256" key="1">
    <source>
        <dbReference type="ARBA" id="ARBA00003662"/>
    </source>
</evidence>
<evidence type="ECO:0000256" key="7">
    <source>
        <dbReference type="ARBA" id="ARBA00022844"/>
    </source>
</evidence>
<evidence type="ECO:0000256" key="9">
    <source>
        <dbReference type="SAM" id="MobiDB-lite"/>
    </source>
</evidence>
<accession>D5LXK5</accession>
<name>D5LXK5_9VIRU</name>
<evidence type="ECO:0000313" key="10">
    <source>
        <dbReference type="EMBL" id="ADF47092.1"/>
    </source>
</evidence>
<sequence>MYHSNRTPSQFVFLSSAWADPIELINLSTNALPNQLQTLQARSVVQRQFSDLWKPSPLVTVTNPDSLFKVYTYNAVLEALVTALLGAFDTRNRIIEVENQANPTTAETLDATRRVDDATVAITSAIFNLIVELIRPTGSNNRSSNESSTGLVRTSPPAS</sequence>
<keyword evidence="7 8" id="KW-0946">Virion</keyword>
<dbReference type="InterPro" id="IPR001337">
    <property type="entry name" value="TMV-like_coat"/>
</dbReference>
<organism evidence="10">
    <name type="scientific">Tobacco mosaic virus</name>
    <dbReference type="NCBI Taxonomy" id="12242"/>
    <lineage>
        <taxon>Viruses</taxon>
        <taxon>Riboviria</taxon>
        <taxon>Orthornavirae</taxon>
        <taxon>Kitrinoviricota</taxon>
        <taxon>Alsuviricetes</taxon>
        <taxon>Martellivirales</taxon>
        <taxon>Virgaviridae</taxon>
        <taxon>Tobamovirus</taxon>
        <taxon>Tobamovirus tabaci</taxon>
    </lineage>
</organism>
<proteinExistence type="inferred from homology"/>
<dbReference type="GO" id="GO:0019029">
    <property type="term" value="C:helical viral capsid"/>
    <property type="evidence" value="ECO:0007669"/>
    <property type="project" value="UniProtKB-KW"/>
</dbReference>
<comment type="function">
    <text evidence="1">Capsid protein self-assembles to form rod-shaped virions about 18 nm in diameter with a central canal enclosing the viral genomic RNA.</text>
</comment>
<feature type="region of interest" description="Disordered" evidence="9">
    <location>
        <begin position="138"/>
        <end position="159"/>
    </location>
</feature>
<evidence type="ECO:0000256" key="5">
    <source>
        <dbReference type="ARBA" id="ARBA00022497"/>
    </source>
</evidence>
<evidence type="ECO:0000256" key="2">
    <source>
        <dbReference type="ARBA" id="ARBA00004328"/>
    </source>
</evidence>
<evidence type="ECO:0000256" key="6">
    <source>
        <dbReference type="ARBA" id="ARBA00022561"/>
    </source>
</evidence>
<comment type="subcellular location">
    <subcellularLocation>
        <location evidence="2">Virion</location>
    </subcellularLocation>
</comment>
<dbReference type="GO" id="GO:0005198">
    <property type="term" value="F:structural molecule activity"/>
    <property type="evidence" value="ECO:0007669"/>
    <property type="project" value="InterPro"/>
</dbReference>
<keyword evidence="5" id="KW-1139">Helical capsid protein</keyword>
<dbReference type="EMBL" id="GU982315">
    <property type="protein sequence ID" value="ADF47092.1"/>
    <property type="molecule type" value="Genomic_RNA"/>
</dbReference>
<evidence type="ECO:0000256" key="3">
    <source>
        <dbReference type="ARBA" id="ARBA00005281"/>
    </source>
</evidence>
<dbReference type="InterPro" id="IPR036417">
    <property type="entry name" value="TMV-like_coat_sf"/>
</dbReference>
<comment type="similarity">
    <text evidence="3 8">Belongs to the virgaviridae capsid protein family.</text>
</comment>
<reference evidence="10" key="1">
    <citation type="submission" date="2010-03" db="EMBL/GenBank/DDBJ databases">
        <title>New Tobacco Mosaic Tobamovirus (TMV) Isolate Infecting Chrysanthemum Plants in Egypt.</title>
        <authorList>
            <person name="EL-Dougdoug K.A."/>
            <person name="Othman M.E."/>
            <person name="Dawoud R.A."/>
            <person name="Nassar E.A."/>
            <person name="Kinawy A.H."/>
        </authorList>
    </citation>
    <scope>NUCLEOTIDE SEQUENCE</scope>
</reference>
<dbReference type="Pfam" id="PF00721">
    <property type="entry name" value="TMV_coat"/>
    <property type="match status" value="1"/>
</dbReference>
<evidence type="ECO:0000256" key="8">
    <source>
        <dbReference type="RuleBase" id="RU003967"/>
    </source>
</evidence>
<dbReference type="SUPFAM" id="SSF47195">
    <property type="entry name" value="TMV-like viral coat proteins"/>
    <property type="match status" value="1"/>
</dbReference>
<protein>
    <recommendedName>
        <fullName evidence="4 8">Capsid protein</fullName>
    </recommendedName>
</protein>
<keyword evidence="6 8" id="KW-0167">Capsid protein</keyword>
<evidence type="ECO:0000256" key="4">
    <source>
        <dbReference type="ARBA" id="ARBA00018091"/>
    </source>
</evidence>
<dbReference type="Gene3D" id="1.20.120.70">
    <property type="entry name" value="Tobacco mosaic virus-like, coat protein"/>
    <property type="match status" value="1"/>
</dbReference>